<dbReference type="Proteomes" id="UP000792671">
    <property type="component" value="Genome"/>
</dbReference>
<dbReference type="EMBL" id="HF679134">
    <property type="protein sequence ID" value="CCU56340.1"/>
    <property type="molecule type" value="Genomic_DNA"/>
</dbReference>
<gene>
    <name evidence="1" type="ORF">MYSEV_142</name>
</gene>
<keyword evidence="2" id="KW-1185">Reference proteome</keyword>
<organism evidence="1 2">
    <name type="scientific">Mythimna separata entomopoxvirus 'L'</name>
    <dbReference type="NCBI Taxonomy" id="1293572"/>
    <lineage>
        <taxon>Viruses</taxon>
        <taxon>Varidnaviria</taxon>
        <taxon>Bamfordvirae</taxon>
        <taxon>Nucleocytoviricota</taxon>
        <taxon>Pokkesviricetes</taxon>
        <taxon>Chitovirales</taxon>
        <taxon>Poxviridae</taxon>
        <taxon>Entomopoxvirinae</taxon>
        <taxon>Betaentomopoxvirus</taxon>
        <taxon>Betaentomopoxvirus mseparata</taxon>
        <taxon>Mythimna separata entomopoxvirus</taxon>
    </lineage>
</organism>
<evidence type="ECO:0000313" key="2">
    <source>
        <dbReference type="Proteomes" id="UP000792671"/>
    </source>
</evidence>
<dbReference type="RefSeq" id="YP_008003659.1">
    <property type="nucleotide sequence ID" value="NC_021246.1"/>
</dbReference>
<dbReference type="OrthoDB" id="15358at10239"/>
<dbReference type="GeneID" id="15613764"/>
<protein>
    <submittedName>
        <fullName evidence="1">Uncharacterized protein</fullName>
    </submittedName>
</protein>
<dbReference type="KEGG" id="vg:15613764"/>
<evidence type="ECO:0000313" key="1">
    <source>
        <dbReference type="EMBL" id="CCU56340.1"/>
    </source>
</evidence>
<accession>A0A916KQF3</accession>
<reference evidence="1 2" key="1">
    <citation type="journal article" date="2013" name="J. Virol.">
        <title>New Insights into the Evolution of Entomopoxvirinae from the Complete Genome Sequences of Four Entomopoxviruses Infecting Adoxophyes honmai, Choristoneura biennis, Choristoneura rosaceana, and Mythimna separata.</title>
        <authorList>
            <person name="Theze J."/>
            <person name="Takatsuka J."/>
            <person name="Li Z."/>
            <person name="Gallais J."/>
            <person name="Doucet D."/>
            <person name="Arif B."/>
            <person name="Nakai M."/>
            <person name="Herniou E.A."/>
        </authorList>
    </citation>
    <scope>NUCLEOTIDE SEQUENCE [LARGE SCALE GENOMIC DNA]</scope>
</reference>
<sequence>MYDDILELLYNNKITLFTNKNFSDSLTGNIFDNLQNNIKIDFITNIYNKIKNIFNDYKTVIKGGIATQILLDQPLNGDLDLEISISSKLFNSILLNNKTLEFNDIFSNIDKNFLINELDNSMRNYITYIKDSLNNIDFNSIIPDTCKFNNKFYIANSYQEEYIEIPYIDRFIESNYINNIKMKMSIINNKFILIRFYYDIIYDYYNKIHYNSIESYFYTYRSRFLFLDISIVPDKNIEIIDYNVNQSIINMYNINYIISDQLLTLISSFITKIKMIKRIDRFEKIMYKYRNYLDTDNNIIDQIDSNIGYKIMFSKYENVIRNNISMKNYYIFKYNVCIDKFIYILKNVSFFEVKESELLYYTPKNYIKLQLNKLFNIIDSIMEDNNQINNNISGNNTDFIIDKNIINILIKEFNLSNNDITEIVNDPNTYKYYLEVYNKIKNKNIE</sequence>
<proteinExistence type="predicted"/>
<name>A0A916KQF3_9POXV</name>